<evidence type="ECO:0000259" key="5">
    <source>
        <dbReference type="Pfam" id="PF01753"/>
    </source>
</evidence>
<accession>A0A6A4HGI6</accession>
<organism evidence="6 7">
    <name type="scientific">Gymnopus androsaceus JB14</name>
    <dbReference type="NCBI Taxonomy" id="1447944"/>
    <lineage>
        <taxon>Eukaryota</taxon>
        <taxon>Fungi</taxon>
        <taxon>Dikarya</taxon>
        <taxon>Basidiomycota</taxon>
        <taxon>Agaricomycotina</taxon>
        <taxon>Agaricomycetes</taxon>
        <taxon>Agaricomycetidae</taxon>
        <taxon>Agaricales</taxon>
        <taxon>Marasmiineae</taxon>
        <taxon>Omphalotaceae</taxon>
        <taxon>Gymnopus</taxon>
    </lineage>
</organism>
<reference evidence="6" key="1">
    <citation type="journal article" date="2019" name="Environ. Microbiol.">
        <title>Fungal ecological strategies reflected in gene transcription - a case study of two litter decomposers.</title>
        <authorList>
            <person name="Barbi F."/>
            <person name="Kohler A."/>
            <person name="Barry K."/>
            <person name="Baskaran P."/>
            <person name="Daum C."/>
            <person name="Fauchery L."/>
            <person name="Ihrmark K."/>
            <person name="Kuo A."/>
            <person name="LaButti K."/>
            <person name="Lipzen A."/>
            <person name="Morin E."/>
            <person name="Grigoriev I.V."/>
            <person name="Henrissat B."/>
            <person name="Lindahl B."/>
            <person name="Martin F."/>
        </authorList>
    </citation>
    <scope>NUCLEOTIDE SEQUENCE</scope>
    <source>
        <strain evidence="6">JB14</strain>
    </source>
</reference>
<evidence type="ECO:0000313" key="6">
    <source>
        <dbReference type="EMBL" id="KAE9396234.1"/>
    </source>
</evidence>
<dbReference type="Gene3D" id="6.10.140.2220">
    <property type="match status" value="1"/>
</dbReference>
<evidence type="ECO:0000313" key="7">
    <source>
        <dbReference type="Proteomes" id="UP000799118"/>
    </source>
</evidence>
<gene>
    <name evidence="6" type="ORF">BT96DRAFT_996949</name>
</gene>
<dbReference type="OrthoDB" id="3149405at2759"/>
<dbReference type="EMBL" id="ML769517">
    <property type="protein sequence ID" value="KAE9396234.1"/>
    <property type="molecule type" value="Genomic_DNA"/>
</dbReference>
<dbReference type="SUPFAM" id="SSF144232">
    <property type="entry name" value="HIT/MYND zinc finger-like"/>
    <property type="match status" value="1"/>
</dbReference>
<keyword evidence="2" id="KW-0863">Zinc-finger</keyword>
<dbReference type="Pfam" id="PF01753">
    <property type="entry name" value="zf-MYND"/>
    <property type="match status" value="1"/>
</dbReference>
<feature type="region of interest" description="Disordered" evidence="4">
    <location>
        <begin position="326"/>
        <end position="356"/>
    </location>
</feature>
<evidence type="ECO:0000256" key="1">
    <source>
        <dbReference type="ARBA" id="ARBA00022723"/>
    </source>
</evidence>
<evidence type="ECO:0000256" key="3">
    <source>
        <dbReference type="ARBA" id="ARBA00022833"/>
    </source>
</evidence>
<evidence type="ECO:0000256" key="4">
    <source>
        <dbReference type="SAM" id="MobiDB-lite"/>
    </source>
</evidence>
<dbReference type="GO" id="GO:0008270">
    <property type="term" value="F:zinc ion binding"/>
    <property type="evidence" value="ECO:0007669"/>
    <property type="project" value="UniProtKB-KW"/>
</dbReference>
<protein>
    <recommendedName>
        <fullName evidence="5">MYND-type domain-containing protein</fullName>
    </recommendedName>
</protein>
<dbReference type="InterPro" id="IPR002893">
    <property type="entry name" value="Znf_MYND"/>
</dbReference>
<proteinExistence type="predicted"/>
<sequence>MVSMEPKSPSFNVDRVAWNRAWEQELAGFYGSRDMPSYTGPSLIGTPPMWDILAASDASVQLTNNMVEETAILQRNLSQKAVFRFAKDDFESKWKSCTSETREKWILEGLVRTCQASPHFEERRMLCPEVTLPRLNLKGNGQPFLDLLQALCLEDIYTVPANPKPLPSDAFNRFNGHDVSTQDRGCQLYQLTTLTKRTYFLVMFVWNVLLAFHGESRTVFLRKLAPASKSKPSMQQVVKLLGLKNKDVKRYVSCKGAEPACQNCRLFADQIEGLTALVACSRCKSIGRHVYYCGRSCQVNDYKNGNPPHKQICGNTDALLDATLSSPESKPKAKTPHTSTDEDQSEDIPRWPAPQPGYTRSPALQYQLLLLDEHPNLDYVLVRPEPQPDTTVVFPNAIGHFFFGLCMRRAVACYSPMEVYHMYQALEPSARKAMPAFGVEKLKEQLKKEYGVDIDEVHARIQAVLG</sequence>
<dbReference type="Proteomes" id="UP000799118">
    <property type="component" value="Unassembled WGS sequence"/>
</dbReference>
<evidence type="ECO:0000256" key="2">
    <source>
        <dbReference type="ARBA" id="ARBA00022771"/>
    </source>
</evidence>
<dbReference type="AlphaFoldDB" id="A0A6A4HGI6"/>
<keyword evidence="3" id="KW-0862">Zinc</keyword>
<keyword evidence="1" id="KW-0479">Metal-binding</keyword>
<keyword evidence="7" id="KW-1185">Reference proteome</keyword>
<feature type="domain" description="MYND-type" evidence="5">
    <location>
        <begin position="261"/>
        <end position="313"/>
    </location>
</feature>
<name>A0A6A4HGI6_9AGAR</name>